<dbReference type="OrthoDB" id="286404at2"/>
<dbReference type="Gene3D" id="3.40.50.720">
    <property type="entry name" value="NAD(P)-binding Rossmann-like Domain"/>
    <property type="match status" value="1"/>
</dbReference>
<dbReference type="PRINTS" id="PR00080">
    <property type="entry name" value="SDRFAMILY"/>
</dbReference>
<dbReference type="InterPro" id="IPR002347">
    <property type="entry name" value="SDR_fam"/>
</dbReference>
<keyword evidence="4" id="KW-1185">Reference proteome</keyword>
<reference evidence="3 4" key="1">
    <citation type="submission" date="2019-03" db="EMBL/GenBank/DDBJ databases">
        <title>Draft genome sequences of novel Actinobacteria.</title>
        <authorList>
            <person name="Sahin N."/>
            <person name="Ay H."/>
            <person name="Saygin H."/>
        </authorList>
    </citation>
    <scope>NUCLEOTIDE SEQUENCE [LARGE SCALE GENOMIC DNA]</scope>
    <source>
        <strain evidence="3 4">DSM 45941</strain>
    </source>
</reference>
<name>A0A4R5BCR7_9ACTN</name>
<dbReference type="InterPro" id="IPR020904">
    <property type="entry name" value="Sc_DH/Rdtase_CS"/>
</dbReference>
<comment type="caution">
    <text evidence="3">The sequence shown here is derived from an EMBL/GenBank/DDBJ whole genome shotgun (WGS) entry which is preliminary data.</text>
</comment>
<evidence type="ECO:0000313" key="3">
    <source>
        <dbReference type="EMBL" id="TDD83053.1"/>
    </source>
</evidence>
<dbReference type="PANTHER" id="PTHR42760">
    <property type="entry name" value="SHORT-CHAIN DEHYDROGENASES/REDUCTASES FAMILY MEMBER"/>
    <property type="match status" value="1"/>
</dbReference>
<gene>
    <name evidence="3" type="ORF">E1293_15380</name>
</gene>
<dbReference type="PANTHER" id="PTHR42760:SF135">
    <property type="entry name" value="BLL7886 PROTEIN"/>
    <property type="match status" value="1"/>
</dbReference>
<dbReference type="GO" id="GO:0030497">
    <property type="term" value="P:fatty acid elongation"/>
    <property type="evidence" value="ECO:0007669"/>
    <property type="project" value="TreeGrafter"/>
</dbReference>
<comment type="similarity">
    <text evidence="1">Belongs to the short-chain dehydrogenases/reductases (SDR) family.</text>
</comment>
<dbReference type="SUPFAM" id="SSF51735">
    <property type="entry name" value="NAD(P)-binding Rossmann-fold domains"/>
    <property type="match status" value="1"/>
</dbReference>
<sequence>MPEPRFDFTGRTALVTGAARGIGAAIAQALAEAGATVWSLDRDPSPSGRALIGDVRDPELPARVLDETGGVDHLVLAAGIQVRTAGAEIAEDDWQRLADTNLGGTYRMIRAAVPHLRRRGGGSVLAVSSMSADRAVAGIVPYGTTKAAVSHLIRGLAVELGADGIRLNGIAPGYVRTAMTEPLLADEARAARIRERIPLGDLADPAEMAGPALFLLSGAARYVTGQILAVDGGYALT</sequence>
<evidence type="ECO:0000256" key="2">
    <source>
        <dbReference type="ARBA" id="ARBA00023002"/>
    </source>
</evidence>
<dbReference type="InterPro" id="IPR036291">
    <property type="entry name" value="NAD(P)-bd_dom_sf"/>
</dbReference>
<dbReference type="Pfam" id="PF13561">
    <property type="entry name" value="adh_short_C2"/>
    <property type="match status" value="1"/>
</dbReference>
<proteinExistence type="inferred from homology"/>
<dbReference type="GO" id="GO:0016616">
    <property type="term" value="F:oxidoreductase activity, acting on the CH-OH group of donors, NAD or NADP as acceptor"/>
    <property type="evidence" value="ECO:0007669"/>
    <property type="project" value="TreeGrafter"/>
</dbReference>
<accession>A0A4R5BCR7</accession>
<keyword evidence="2" id="KW-0560">Oxidoreductase</keyword>
<dbReference type="PROSITE" id="PS00061">
    <property type="entry name" value="ADH_SHORT"/>
    <property type="match status" value="1"/>
</dbReference>
<dbReference type="FunFam" id="3.40.50.720:FF:000084">
    <property type="entry name" value="Short-chain dehydrogenase reductase"/>
    <property type="match status" value="1"/>
</dbReference>
<evidence type="ECO:0000313" key="4">
    <source>
        <dbReference type="Proteomes" id="UP000295578"/>
    </source>
</evidence>
<dbReference type="EMBL" id="SMKY01000058">
    <property type="protein sequence ID" value="TDD83053.1"/>
    <property type="molecule type" value="Genomic_DNA"/>
</dbReference>
<dbReference type="PRINTS" id="PR00081">
    <property type="entry name" value="GDHRDH"/>
</dbReference>
<dbReference type="Proteomes" id="UP000295578">
    <property type="component" value="Unassembled WGS sequence"/>
</dbReference>
<dbReference type="RefSeq" id="WP_132198074.1">
    <property type="nucleotide sequence ID" value="NZ_SMKY01000058.1"/>
</dbReference>
<organism evidence="3 4">
    <name type="scientific">Actinomadura darangshiensis</name>
    <dbReference type="NCBI Taxonomy" id="705336"/>
    <lineage>
        <taxon>Bacteria</taxon>
        <taxon>Bacillati</taxon>
        <taxon>Actinomycetota</taxon>
        <taxon>Actinomycetes</taxon>
        <taxon>Streptosporangiales</taxon>
        <taxon>Thermomonosporaceae</taxon>
        <taxon>Actinomadura</taxon>
    </lineage>
</organism>
<protein>
    <submittedName>
        <fullName evidence="3">SDR family oxidoreductase</fullName>
    </submittedName>
</protein>
<dbReference type="AlphaFoldDB" id="A0A4R5BCR7"/>
<evidence type="ECO:0000256" key="1">
    <source>
        <dbReference type="ARBA" id="ARBA00006484"/>
    </source>
</evidence>